<dbReference type="CDD" id="cd00383">
    <property type="entry name" value="trans_reg_C"/>
    <property type="match status" value="1"/>
</dbReference>
<keyword evidence="4" id="KW-0804">Transcription</keyword>
<reference evidence="10 11" key="1">
    <citation type="submission" date="2019-11" db="EMBL/GenBank/DDBJ databases">
        <authorList>
            <person name="Li X.-J."/>
            <person name="Feng X.-M."/>
        </authorList>
    </citation>
    <scope>NUCLEOTIDE SEQUENCE [LARGE SCALE GENOMIC DNA]</scope>
    <source>
        <strain evidence="10 11">XMNu-373</strain>
    </source>
</reference>
<keyword evidence="1 6" id="KW-0597">Phosphoprotein</keyword>
<dbReference type="AlphaFoldDB" id="A0A7K3M9S4"/>
<dbReference type="GO" id="GO:0032993">
    <property type="term" value="C:protein-DNA complex"/>
    <property type="evidence" value="ECO:0007669"/>
    <property type="project" value="TreeGrafter"/>
</dbReference>
<dbReference type="InterPro" id="IPR011006">
    <property type="entry name" value="CheY-like_superfamily"/>
</dbReference>
<dbReference type="GO" id="GO:0000976">
    <property type="term" value="F:transcription cis-regulatory region binding"/>
    <property type="evidence" value="ECO:0007669"/>
    <property type="project" value="TreeGrafter"/>
</dbReference>
<dbReference type="EMBL" id="WLZY01000009">
    <property type="protein sequence ID" value="NDL59950.1"/>
    <property type="molecule type" value="Genomic_DNA"/>
</dbReference>
<evidence type="ECO:0000256" key="4">
    <source>
        <dbReference type="ARBA" id="ARBA00023163"/>
    </source>
</evidence>
<evidence type="ECO:0000256" key="6">
    <source>
        <dbReference type="PROSITE-ProRule" id="PRU00169"/>
    </source>
</evidence>
<dbReference type="GO" id="GO:0000156">
    <property type="term" value="F:phosphorelay response regulator activity"/>
    <property type="evidence" value="ECO:0007669"/>
    <property type="project" value="TreeGrafter"/>
</dbReference>
<evidence type="ECO:0000256" key="2">
    <source>
        <dbReference type="ARBA" id="ARBA00023015"/>
    </source>
</evidence>
<dbReference type="CDD" id="cd17574">
    <property type="entry name" value="REC_OmpR"/>
    <property type="match status" value="1"/>
</dbReference>
<evidence type="ECO:0000256" key="5">
    <source>
        <dbReference type="ARBA" id="ARBA00041201"/>
    </source>
</evidence>
<dbReference type="Proteomes" id="UP000460435">
    <property type="component" value="Unassembled WGS sequence"/>
</dbReference>
<dbReference type="PROSITE" id="PS50110">
    <property type="entry name" value="RESPONSE_REGULATORY"/>
    <property type="match status" value="1"/>
</dbReference>
<dbReference type="GO" id="GO:0006355">
    <property type="term" value="P:regulation of DNA-templated transcription"/>
    <property type="evidence" value="ECO:0007669"/>
    <property type="project" value="InterPro"/>
</dbReference>
<name>A0A7K3M9S4_9ACTN</name>
<evidence type="ECO:0000256" key="1">
    <source>
        <dbReference type="ARBA" id="ARBA00022553"/>
    </source>
</evidence>
<gene>
    <name evidence="10" type="ORF">F7O44_23015</name>
</gene>
<sequence>MRVLVVEDDNSFADALSTALRRHGHDVVRAESGEQALAAPASDLVLLDLGLPDIDGIQVLRRIRERSQVGVIAITARGEESQRVLGLRNGADDYLVKPFGMAELSARMDAVRRRIGAQAPPSQRLRLGPIEIDLSERTVFCGNTSVTLTRKEFDLLAALVRAGGTVLTREDIMTQVWQTSWHGVARTLEVHVASLRAKLGAPELIQTVRGVGYRLAVVPATAGTD</sequence>
<dbReference type="Gene3D" id="6.10.250.690">
    <property type="match status" value="1"/>
</dbReference>
<dbReference type="Gene3D" id="1.10.10.10">
    <property type="entry name" value="Winged helix-like DNA-binding domain superfamily/Winged helix DNA-binding domain"/>
    <property type="match status" value="1"/>
</dbReference>
<evidence type="ECO:0000313" key="10">
    <source>
        <dbReference type="EMBL" id="NDL59950.1"/>
    </source>
</evidence>
<dbReference type="InterPro" id="IPR001789">
    <property type="entry name" value="Sig_transdc_resp-reg_receiver"/>
</dbReference>
<dbReference type="GO" id="GO:0005829">
    <property type="term" value="C:cytosol"/>
    <property type="evidence" value="ECO:0007669"/>
    <property type="project" value="TreeGrafter"/>
</dbReference>
<keyword evidence="3 7" id="KW-0238">DNA-binding</keyword>
<dbReference type="InterPro" id="IPR001867">
    <property type="entry name" value="OmpR/PhoB-type_DNA-bd"/>
</dbReference>
<dbReference type="SMART" id="SM00448">
    <property type="entry name" value="REC"/>
    <property type="match status" value="1"/>
</dbReference>
<protein>
    <recommendedName>
        <fullName evidence="5">Sensory transduction protein RegX3</fullName>
    </recommendedName>
</protein>
<dbReference type="InterPro" id="IPR039420">
    <property type="entry name" value="WalR-like"/>
</dbReference>
<accession>A0A7K3M9S4</accession>
<feature type="modified residue" description="4-aspartylphosphate" evidence="6">
    <location>
        <position position="48"/>
    </location>
</feature>
<dbReference type="PROSITE" id="PS51755">
    <property type="entry name" value="OMPR_PHOB"/>
    <property type="match status" value="1"/>
</dbReference>
<dbReference type="RefSeq" id="WP_162452660.1">
    <property type="nucleotide sequence ID" value="NZ_WLZY01000009.1"/>
</dbReference>
<dbReference type="InterPro" id="IPR036388">
    <property type="entry name" value="WH-like_DNA-bd_sf"/>
</dbReference>
<organism evidence="10 11">
    <name type="scientific">Phytoactinopolyspora mesophila</name>
    <dbReference type="NCBI Taxonomy" id="2650750"/>
    <lineage>
        <taxon>Bacteria</taxon>
        <taxon>Bacillati</taxon>
        <taxon>Actinomycetota</taxon>
        <taxon>Actinomycetes</taxon>
        <taxon>Jiangellales</taxon>
        <taxon>Jiangellaceae</taxon>
        <taxon>Phytoactinopolyspora</taxon>
    </lineage>
</organism>
<evidence type="ECO:0000256" key="3">
    <source>
        <dbReference type="ARBA" id="ARBA00023125"/>
    </source>
</evidence>
<dbReference type="PANTHER" id="PTHR48111">
    <property type="entry name" value="REGULATOR OF RPOS"/>
    <property type="match status" value="1"/>
</dbReference>
<evidence type="ECO:0000259" key="9">
    <source>
        <dbReference type="PROSITE" id="PS51755"/>
    </source>
</evidence>
<dbReference type="Pfam" id="PF00486">
    <property type="entry name" value="Trans_reg_C"/>
    <property type="match status" value="1"/>
</dbReference>
<comment type="caution">
    <text evidence="10">The sequence shown here is derived from an EMBL/GenBank/DDBJ whole genome shotgun (WGS) entry which is preliminary data.</text>
</comment>
<evidence type="ECO:0000313" key="11">
    <source>
        <dbReference type="Proteomes" id="UP000460435"/>
    </source>
</evidence>
<keyword evidence="2" id="KW-0805">Transcription regulation</keyword>
<evidence type="ECO:0000256" key="7">
    <source>
        <dbReference type="PROSITE-ProRule" id="PRU01091"/>
    </source>
</evidence>
<proteinExistence type="predicted"/>
<feature type="domain" description="Response regulatory" evidence="8">
    <location>
        <begin position="2"/>
        <end position="112"/>
    </location>
</feature>
<feature type="DNA-binding region" description="OmpR/PhoB-type" evidence="7">
    <location>
        <begin position="122"/>
        <end position="217"/>
    </location>
</feature>
<keyword evidence="11" id="KW-1185">Reference proteome</keyword>
<dbReference type="SMART" id="SM00862">
    <property type="entry name" value="Trans_reg_C"/>
    <property type="match status" value="1"/>
</dbReference>
<dbReference type="Gene3D" id="3.40.50.2300">
    <property type="match status" value="1"/>
</dbReference>
<evidence type="ECO:0000259" key="8">
    <source>
        <dbReference type="PROSITE" id="PS50110"/>
    </source>
</evidence>
<dbReference type="Pfam" id="PF00072">
    <property type="entry name" value="Response_reg"/>
    <property type="match status" value="1"/>
</dbReference>
<dbReference type="SUPFAM" id="SSF52172">
    <property type="entry name" value="CheY-like"/>
    <property type="match status" value="1"/>
</dbReference>
<dbReference type="PANTHER" id="PTHR48111:SF72">
    <property type="entry name" value="SENSORY TRANSDUCTION PROTEIN REGX3"/>
    <property type="match status" value="1"/>
</dbReference>
<feature type="domain" description="OmpR/PhoB-type" evidence="9">
    <location>
        <begin position="122"/>
        <end position="217"/>
    </location>
</feature>